<evidence type="ECO:0000313" key="3">
    <source>
        <dbReference type="EMBL" id="NIL26106.1"/>
    </source>
</evidence>
<dbReference type="SUPFAM" id="SSF49464">
    <property type="entry name" value="Carboxypeptidase regulatory domain-like"/>
    <property type="match status" value="1"/>
</dbReference>
<sequence length="756" mass="78426">MSVTVSGIMINPVGEPVVNAQITLTAVANSLTVLNTFSVTVRTDNTGAYRIQLEEGSYSITVAANGRSFVYGAVTLDDTTGPSTLNQLLKQQIMESELTPDVILYFRQIQQQVANDLATIKVLENSASNSAISAGHSRDEARQYASDLSEALALAKGYRDTAGASAIAAAESAVHAFESESIVIANANAAALSEANALQYKNDAQSAADKASTLAAEQTATKIELAVKTDADRAEAAREDAETAQSAVDMQADEVNRLHAEVGQLAFSAAGSSNSAAQSATESESSKNAAAQSKQAAVAGAEAAENSATAAAGFRGDAELFAARAKASAESIDVSVLEERINQKINRTDFDEAIAGTASNEALADGLAKKASTQQLADGLSSKMPTSGGTFTGPVILDGDAIDPKGAVTKQQLDAKPSGGLPLLFSWWEENRDHIPDGTAPRDGQELSRALFPDAWEEAQAKGLVITEAEWQADPLKRMRWSSGNGTTTFRLPDENGKSPDSVGAPVRRGDGAKSNGVTGTIQMDAIRNITGQVSGYNAASATSRNFAGASGAFVVKGAGDATSPTNQATYVSGFGTLGFNASEAPGVLVSNENRMLNVTGCWVIKLAGSAFNEGQINALELATQITLLATRVTSLEGHQKFTYLYPGGSAAAPATLGLSQRIVLDNPFTGRKIDYRCEVQFGGIWGVAGFGSNVGSGSVSVGALAIPWGDNIVVWSGNTWVAHVAAMTANSFPSASSITSAPYRVVVWTIDGLGA</sequence>
<comment type="caution">
    <text evidence="3">The sequence shown here is derived from an EMBL/GenBank/DDBJ whole genome shotgun (WGS) entry which is preliminary data.</text>
</comment>
<dbReference type="SUPFAM" id="SSF88874">
    <property type="entry name" value="Receptor-binding domain of short tail fibre protein gp12"/>
    <property type="match status" value="1"/>
</dbReference>
<feature type="region of interest" description="Disordered" evidence="1">
    <location>
        <begin position="484"/>
        <end position="518"/>
    </location>
</feature>
<dbReference type="InterPro" id="IPR008969">
    <property type="entry name" value="CarboxyPept-like_regulatory"/>
</dbReference>
<dbReference type="Gene3D" id="2.60.40.1120">
    <property type="entry name" value="Carboxypeptidase-like, regulatory domain"/>
    <property type="match status" value="1"/>
</dbReference>
<organism evidence="3 4">
    <name type="scientific">Yersinia massiliensis</name>
    <dbReference type="NCBI Taxonomy" id="419257"/>
    <lineage>
        <taxon>Bacteria</taxon>
        <taxon>Pseudomonadati</taxon>
        <taxon>Pseudomonadota</taxon>
        <taxon>Gammaproteobacteria</taxon>
        <taxon>Enterobacterales</taxon>
        <taxon>Yersiniaceae</taxon>
        <taxon>Yersinia</taxon>
    </lineage>
</organism>
<protein>
    <recommendedName>
        <fullName evidence="2">Lambda-like tail fibre protein N-terminal domain-containing protein</fullName>
    </recommendedName>
</protein>
<dbReference type="Pfam" id="PF08400">
    <property type="entry name" value="phage_tail_N"/>
    <property type="match status" value="1"/>
</dbReference>
<evidence type="ECO:0000313" key="4">
    <source>
        <dbReference type="Proteomes" id="UP000698240"/>
    </source>
</evidence>
<proteinExistence type="predicted"/>
<dbReference type="RefSeq" id="WP_167311253.1">
    <property type="nucleotide sequence ID" value="NZ_CP110790.1"/>
</dbReference>
<dbReference type="EMBL" id="JAASAN010000002">
    <property type="protein sequence ID" value="NIL26106.1"/>
    <property type="molecule type" value="Genomic_DNA"/>
</dbReference>
<evidence type="ECO:0000259" key="2">
    <source>
        <dbReference type="Pfam" id="PF08400"/>
    </source>
</evidence>
<feature type="domain" description="Lambda-like tail fibre protein N-terminal" evidence="2">
    <location>
        <begin position="1"/>
        <end position="120"/>
    </location>
</feature>
<dbReference type="Proteomes" id="UP000698240">
    <property type="component" value="Unassembled WGS sequence"/>
</dbReference>
<accession>A0AA91BHB2</accession>
<name>A0AA91BHB2_9GAMM</name>
<dbReference type="InterPro" id="IPR013609">
    <property type="entry name" value="Stf-like_N"/>
</dbReference>
<evidence type="ECO:0000256" key="1">
    <source>
        <dbReference type="SAM" id="MobiDB-lite"/>
    </source>
</evidence>
<gene>
    <name evidence="3" type="ORF">HB980_06015</name>
</gene>
<reference evidence="3" key="1">
    <citation type="submission" date="2020-03" db="EMBL/GenBank/DDBJ databases">
        <authorList>
            <person name="Kislichkina A."/>
            <person name="Dentovskaya S."/>
            <person name="Shaikhutdinov R."/>
            <person name="Ivanov S."/>
            <person name="Sizova A."/>
            <person name="Solomentsev V."/>
            <person name="Bogun A."/>
        </authorList>
    </citation>
    <scope>NUCLEOTIDE SEQUENCE</scope>
    <source>
        <strain evidence="3">SCPM-O-B-8025</strain>
    </source>
</reference>
<dbReference type="AlphaFoldDB" id="A0AA91BHB2"/>